<feature type="transmembrane region" description="Helical" evidence="7">
    <location>
        <begin position="121"/>
        <end position="138"/>
    </location>
</feature>
<evidence type="ECO:0000256" key="1">
    <source>
        <dbReference type="ARBA" id="ARBA00004651"/>
    </source>
</evidence>
<evidence type="ECO:0000259" key="8">
    <source>
        <dbReference type="PROSITE" id="PS50928"/>
    </source>
</evidence>
<name>D3PA84_DEFDS</name>
<dbReference type="InterPro" id="IPR035906">
    <property type="entry name" value="MetI-like_sf"/>
</dbReference>
<gene>
    <name evidence="9" type="ordered locus">DEFDS_2178</name>
</gene>
<dbReference type="GO" id="GO:0055085">
    <property type="term" value="P:transmembrane transport"/>
    <property type="evidence" value="ECO:0007669"/>
    <property type="project" value="InterPro"/>
</dbReference>
<evidence type="ECO:0000313" key="10">
    <source>
        <dbReference type="Proteomes" id="UP000001520"/>
    </source>
</evidence>
<dbReference type="EMBL" id="AP011529">
    <property type="protein sequence ID" value="BAI81624.1"/>
    <property type="molecule type" value="Genomic_DNA"/>
</dbReference>
<comment type="similarity">
    <text evidence="7">Belongs to the binding-protein-dependent transport system permease family.</text>
</comment>
<comment type="subcellular location">
    <subcellularLocation>
        <location evidence="1 7">Cell membrane</location>
        <topology evidence="1 7">Multi-pass membrane protein</topology>
    </subcellularLocation>
</comment>
<keyword evidence="2 7" id="KW-0813">Transport</keyword>
<organism evidence="9 10">
    <name type="scientific">Deferribacter desulfuricans (strain DSM 14783 / JCM 11476 / NBRC 101012 / SSM1)</name>
    <dbReference type="NCBI Taxonomy" id="639282"/>
    <lineage>
        <taxon>Bacteria</taxon>
        <taxon>Pseudomonadati</taxon>
        <taxon>Deferribacterota</taxon>
        <taxon>Deferribacteres</taxon>
        <taxon>Deferribacterales</taxon>
        <taxon>Deferribacteraceae</taxon>
        <taxon>Deferribacter</taxon>
    </lineage>
</organism>
<keyword evidence="6 7" id="KW-0472">Membrane</keyword>
<evidence type="ECO:0000256" key="3">
    <source>
        <dbReference type="ARBA" id="ARBA00022475"/>
    </source>
</evidence>
<dbReference type="Gene3D" id="1.10.3720.10">
    <property type="entry name" value="MetI-like"/>
    <property type="match status" value="1"/>
</dbReference>
<dbReference type="PANTHER" id="PTHR30183">
    <property type="entry name" value="MOLYBDENUM TRANSPORT SYSTEM PERMEASE PROTEIN MODB"/>
    <property type="match status" value="1"/>
</dbReference>
<feature type="transmembrane region" description="Helical" evidence="7">
    <location>
        <begin position="9"/>
        <end position="30"/>
    </location>
</feature>
<dbReference type="Proteomes" id="UP000001520">
    <property type="component" value="Chromosome"/>
</dbReference>
<keyword evidence="10" id="KW-1185">Reference proteome</keyword>
<sequence length="251" mass="28149">MKNSFGKGLFIFLSGVIIFFLLFPILKLFYSNGLTNILQTLKDKEVIDSILLTFKVSLFATIFVFFTGVPLAYLIARNNFFGKSVVEAIIDLPTMIPHTAAGIAILLAFNSGFLKLQLIDSEIGIIFAMMFLSAPYLINGAKEGFKKVDVKYEYVARTLGANWFSAFLRVVLPNARRDIVNGMLMMWARGLGEFGAVVIIAYHPMVAPVLIYDRFNNFGLKYSAPVAAAMILLSIMIFLIIRYLNNKKFHN</sequence>
<dbReference type="OrthoDB" id="9795403at2"/>
<feature type="transmembrane region" description="Helical" evidence="7">
    <location>
        <begin position="224"/>
        <end position="244"/>
    </location>
</feature>
<evidence type="ECO:0000256" key="4">
    <source>
        <dbReference type="ARBA" id="ARBA00022692"/>
    </source>
</evidence>
<dbReference type="PROSITE" id="PS50928">
    <property type="entry name" value="ABC_TM1"/>
    <property type="match status" value="1"/>
</dbReference>
<feature type="transmembrane region" description="Helical" evidence="7">
    <location>
        <begin position="88"/>
        <end position="109"/>
    </location>
</feature>
<proteinExistence type="inferred from homology"/>
<dbReference type="InterPro" id="IPR000515">
    <property type="entry name" value="MetI-like"/>
</dbReference>
<keyword evidence="4 7" id="KW-0812">Transmembrane</keyword>
<dbReference type="eggNOG" id="COG0555">
    <property type="taxonomic scope" value="Bacteria"/>
</dbReference>
<feature type="domain" description="ABC transmembrane type-1" evidence="8">
    <location>
        <begin position="50"/>
        <end position="245"/>
    </location>
</feature>
<evidence type="ECO:0000313" key="9">
    <source>
        <dbReference type="EMBL" id="BAI81624.1"/>
    </source>
</evidence>
<dbReference type="PANTHER" id="PTHR30183:SF3">
    <property type="entry name" value="MOLYBDENUM TRANSPORT SYSTEM PERMEASE PROTEIN MODB"/>
    <property type="match status" value="1"/>
</dbReference>
<protein>
    <submittedName>
        <fullName evidence="9">Sulfate/molybdate ABC transporter, permease</fullName>
    </submittedName>
</protein>
<evidence type="ECO:0000256" key="6">
    <source>
        <dbReference type="ARBA" id="ARBA00023136"/>
    </source>
</evidence>
<dbReference type="KEGG" id="ddf:DEFDS_2178"/>
<keyword evidence="3" id="KW-1003">Cell membrane</keyword>
<dbReference type="Pfam" id="PF00528">
    <property type="entry name" value="BPD_transp_1"/>
    <property type="match status" value="1"/>
</dbReference>
<evidence type="ECO:0000256" key="2">
    <source>
        <dbReference type="ARBA" id="ARBA00022448"/>
    </source>
</evidence>
<feature type="transmembrane region" description="Helical" evidence="7">
    <location>
        <begin position="191"/>
        <end position="212"/>
    </location>
</feature>
<dbReference type="RefSeq" id="WP_013008869.1">
    <property type="nucleotide sequence ID" value="NC_013939.1"/>
</dbReference>
<keyword evidence="5 7" id="KW-1133">Transmembrane helix</keyword>
<evidence type="ECO:0000256" key="7">
    <source>
        <dbReference type="RuleBase" id="RU363032"/>
    </source>
</evidence>
<feature type="transmembrane region" description="Helical" evidence="7">
    <location>
        <begin position="50"/>
        <end position="76"/>
    </location>
</feature>
<accession>D3PA84</accession>
<dbReference type="GO" id="GO:0005886">
    <property type="term" value="C:plasma membrane"/>
    <property type="evidence" value="ECO:0007669"/>
    <property type="project" value="UniProtKB-SubCell"/>
</dbReference>
<evidence type="ECO:0000256" key="5">
    <source>
        <dbReference type="ARBA" id="ARBA00022989"/>
    </source>
</evidence>
<reference evidence="9 10" key="1">
    <citation type="journal article" date="2010" name="DNA Res.">
        <title>Bacterial lifestyle in a deep-sea hydrothermal vent chimney revealed by the genome sequence of the thermophilic bacterium Deferribacter desulfuricans SSM1.</title>
        <authorList>
            <person name="Takaki Y."/>
            <person name="Shimamura S."/>
            <person name="Nakagawa S."/>
            <person name="Fukuhara Y."/>
            <person name="Horikawa H."/>
            <person name="Ankai A."/>
            <person name="Harada T."/>
            <person name="Hosoyama A."/>
            <person name="Oguchi A."/>
            <person name="Fukui S."/>
            <person name="Fujita N."/>
            <person name="Takami H."/>
            <person name="Takai K."/>
        </authorList>
    </citation>
    <scope>NUCLEOTIDE SEQUENCE [LARGE SCALE GENOMIC DNA]</scope>
    <source>
        <strain evidence="10">DSM 14783 / JCM 11476 / NBRC 101012 / SSM1</strain>
    </source>
</reference>
<dbReference type="SUPFAM" id="SSF161098">
    <property type="entry name" value="MetI-like"/>
    <property type="match status" value="1"/>
</dbReference>
<dbReference type="HOGENOM" id="CLU_016047_14_1_0"/>
<dbReference type="CDD" id="cd06261">
    <property type="entry name" value="TM_PBP2"/>
    <property type="match status" value="1"/>
</dbReference>
<dbReference type="AlphaFoldDB" id="D3PA84"/>
<dbReference type="STRING" id="639282.DEFDS_2178"/>